<gene>
    <name evidence="7" type="ORF">GCM10017083_21700</name>
</gene>
<keyword evidence="3 6" id="KW-0812">Transmembrane</keyword>
<keyword evidence="4 6" id="KW-1133">Transmembrane helix</keyword>
<sequence length="210" mass="21877">MLPMFEFWPALTALAVLHLLAAMVPGPNTVVVSHLAAAQSRGAAFRAVAGVATATGTWVVVTLSGVAVVLHQAEGLLWLMRVAGALYLFYTGLRLISALVRSSGADAGAGRAAVVAPYRLGLLTNLLNPKSGVFWVSVFAVAVPTGAPTGFYVAAVALILVQTFLWYGLVALVFASGPARRLYRRAAKWLEGMAGLAMIGFGIKLAVAGR</sequence>
<reference evidence="7" key="2">
    <citation type="submission" date="2020-09" db="EMBL/GenBank/DDBJ databases">
        <authorList>
            <person name="Sun Q."/>
            <person name="Kim S."/>
        </authorList>
    </citation>
    <scope>NUCLEOTIDE SEQUENCE</scope>
    <source>
        <strain evidence="7">KCTC 42651</strain>
    </source>
</reference>
<dbReference type="InterPro" id="IPR001123">
    <property type="entry name" value="LeuE-type"/>
</dbReference>
<proteinExistence type="predicted"/>
<evidence type="ECO:0000256" key="5">
    <source>
        <dbReference type="ARBA" id="ARBA00023136"/>
    </source>
</evidence>
<feature type="transmembrane region" description="Helical" evidence="6">
    <location>
        <begin position="48"/>
        <end position="70"/>
    </location>
</feature>
<dbReference type="Pfam" id="PF01810">
    <property type="entry name" value="LysE"/>
    <property type="match status" value="1"/>
</dbReference>
<keyword evidence="8" id="KW-1185">Reference proteome</keyword>
<keyword evidence="5 6" id="KW-0472">Membrane</keyword>
<dbReference type="RefSeq" id="WP_189989257.1">
    <property type="nucleotide sequence ID" value="NZ_BMZS01000004.1"/>
</dbReference>
<feature type="transmembrane region" description="Helical" evidence="6">
    <location>
        <begin position="77"/>
        <end position="96"/>
    </location>
</feature>
<evidence type="ECO:0000256" key="3">
    <source>
        <dbReference type="ARBA" id="ARBA00022692"/>
    </source>
</evidence>
<dbReference type="AlphaFoldDB" id="A0A918XRB7"/>
<organism evidence="7 8">
    <name type="scientific">Thalassobaculum fulvum</name>
    <dbReference type="NCBI Taxonomy" id="1633335"/>
    <lineage>
        <taxon>Bacteria</taxon>
        <taxon>Pseudomonadati</taxon>
        <taxon>Pseudomonadota</taxon>
        <taxon>Alphaproteobacteria</taxon>
        <taxon>Rhodospirillales</taxon>
        <taxon>Thalassobaculaceae</taxon>
        <taxon>Thalassobaculum</taxon>
    </lineage>
</organism>
<keyword evidence="2" id="KW-1003">Cell membrane</keyword>
<dbReference type="PANTHER" id="PTHR30086:SF19">
    <property type="entry name" value="THREONINE EFFLUX PROTEIN"/>
    <property type="match status" value="1"/>
</dbReference>
<dbReference type="GO" id="GO:0015171">
    <property type="term" value="F:amino acid transmembrane transporter activity"/>
    <property type="evidence" value="ECO:0007669"/>
    <property type="project" value="TreeGrafter"/>
</dbReference>
<protein>
    <submittedName>
        <fullName evidence="7">Lysine transporter LysE</fullName>
    </submittedName>
</protein>
<evidence type="ECO:0000313" key="8">
    <source>
        <dbReference type="Proteomes" id="UP000630353"/>
    </source>
</evidence>
<dbReference type="GO" id="GO:0005886">
    <property type="term" value="C:plasma membrane"/>
    <property type="evidence" value="ECO:0007669"/>
    <property type="project" value="UniProtKB-SubCell"/>
</dbReference>
<evidence type="ECO:0000256" key="6">
    <source>
        <dbReference type="SAM" id="Phobius"/>
    </source>
</evidence>
<evidence type="ECO:0000313" key="7">
    <source>
        <dbReference type="EMBL" id="GHD49438.1"/>
    </source>
</evidence>
<feature type="transmembrane region" description="Helical" evidence="6">
    <location>
        <begin position="151"/>
        <end position="177"/>
    </location>
</feature>
<feature type="transmembrane region" description="Helical" evidence="6">
    <location>
        <begin position="189"/>
        <end position="207"/>
    </location>
</feature>
<accession>A0A918XRB7</accession>
<comment type="subcellular location">
    <subcellularLocation>
        <location evidence="1">Cell membrane</location>
        <topology evidence="1">Multi-pass membrane protein</topology>
    </subcellularLocation>
</comment>
<dbReference type="EMBL" id="BMZS01000004">
    <property type="protein sequence ID" value="GHD49438.1"/>
    <property type="molecule type" value="Genomic_DNA"/>
</dbReference>
<evidence type="ECO:0000256" key="1">
    <source>
        <dbReference type="ARBA" id="ARBA00004651"/>
    </source>
</evidence>
<dbReference type="PANTHER" id="PTHR30086">
    <property type="entry name" value="ARGININE EXPORTER PROTEIN ARGO"/>
    <property type="match status" value="1"/>
</dbReference>
<name>A0A918XRB7_9PROT</name>
<reference evidence="7" key="1">
    <citation type="journal article" date="2014" name="Int. J. Syst. Evol. Microbiol.">
        <title>Complete genome sequence of Corynebacterium casei LMG S-19264T (=DSM 44701T), isolated from a smear-ripened cheese.</title>
        <authorList>
            <consortium name="US DOE Joint Genome Institute (JGI-PGF)"/>
            <person name="Walter F."/>
            <person name="Albersmeier A."/>
            <person name="Kalinowski J."/>
            <person name="Ruckert C."/>
        </authorList>
    </citation>
    <scope>NUCLEOTIDE SEQUENCE</scope>
    <source>
        <strain evidence="7">KCTC 42651</strain>
    </source>
</reference>
<comment type="caution">
    <text evidence="7">The sequence shown here is derived from an EMBL/GenBank/DDBJ whole genome shotgun (WGS) entry which is preliminary data.</text>
</comment>
<dbReference type="Proteomes" id="UP000630353">
    <property type="component" value="Unassembled WGS sequence"/>
</dbReference>
<evidence type="ECO:0000256" key="2">
    <source>
        <dbReference type="ARBA" id="ARBA00022475"/>
    </source>
</evidence>
<evidence type="ECO:0000256" key="4">
    <source>
        <dbReference type="ARBA" id="ARBA00022989"/>
    </source>
</evidence>